<dbReference type="Proteomes" id="UP000005239">
    <property type="component" value="Unassembled WGS sequence"/>
</dbReference>
<proteinExistence type="predicted"/>
<organism evidence="1 2">
    <name type="scientific">Pristionchus pacificus</name>
    <name type="common">Parasitic nematode worm</name>
    <dbReference type="NCBI Taxonomy" id="54126"/>
    <lineage>
        <taxon>Eukaryota</taxon>
        <taxon>Metazoa</taxon>
        <taxon>Ecdysozoa</taxon>
        <taxon>Nematoda</taxon>
        <taxon>Chromadorea</taxon>
        <taxon>Rhabditida</taxon>
        <taxon>Rhabditina</taxon>
        <taxon>Diplogasteromorpha</taxon>
        <taxon>Diplogasteroidea</taxon>
        <taxon>Neodiplogasteridae</taxon>
        <taxon>Pristionchus</taxon>
    </lineage>
</organism>
<dbReference type="EnsemblMetazoa" id="PPA13509.1">
    <property type="protein sequence ID" value="PPA13509.1"/>
    <property type="gene ID" value="WBGene00103063"/>
</dbReference>
<dbReference type="InterPro" id="IPR018244">
    <property type="entry name" value="Allrgn_V5/Tpx1_CS"/>
</dbReference>
<dbReference type="InterPro" id="IPR014044">
    <property type="entry name" value="CAP_dom"/>
</dbReference>
<dbReference type="FunFam" id="3.40.33.10:FF:000039">
    <property type="entry name" value="Predicted protein"/>
    <property type="match status" value="1"/>
</dbReference>
<dbReference type="CDD" id="cd05382">
    <property type="entry name" value="CAP_GAPR1-like"/>
    <property type="match status" value="1"/>
</dbReference>
<dbReference type="SUPFAM" id="SSF50405">
    <property type="entry name" value="Actin-crosslinking proteins"/>
    <property type="match status" value="1"/>
</dbReference>
<dbReference type="PRINTS" id="PR00837">
    <property type="entry name" value="V5TPXLIKE"/>
</dbReference>
<dbReference type="CDD" id="cd00257">
    <property type="entry name" value="beta-trefoil_FSCN-like"/>
    <property type="match status" value="1"/>
</dbReference>
<dbReference type="PANTHER" id="PTHR33351:SF1">
    <property type="entry name" value="IG-LIKE DOMAIN-CONTAINING PROTEIN-RELATED"/>
    <property type="match status" value="1"/>
</dbReference>
<dbReference type="Gene3D" id="2.80.10.50">
    <property type="match status" value="1"/>
</dbReference>
<protein>
    <submittedName>
        <fullName evidence="1">SCP domain-containing protein</fullName>
    </submittedName>
</protein>
<dbReference type="InterPro" id="IPR052883">
    <property type="entry name" value="Hisactophilin"/>
</dbReference>
<dbReference type="InterPro" id="IPR001283">
    <property type="entry name" value="CRISP-related"/>
</dbReference>
<reference evidence="2" key="1">
    <citation type="journal article" date="2008" name="Nat. Genet.">
        <title>The Pristionchus pacificus genome provides a unique perspective on nematode lifestyle and parasitism.</title>
        <authorList>
            <person name="Dieterich C."/>
            <person name="Clifton S.W."/>
            <person name="Schuster L.N."/>
            <person name="Chinwalla A."/>
            <person name="Delehaunty K."/>
            <person name="Dinkelacker I."/>
            <person name="Fulton L."/>
            <person name="Fulton R."/>
            <person name="Godfrey J."/>
            <person name="Minx P."/>
            <person name="Mitreva M."/>
            <person name="Roeseler W."/>
            <person name="Tian H."/>
            <person name="Witte H."/>
            <person name="Yang S.P."/>
            <person name="Wilson R.K."/>
            <person name="Sommer R.J."/>
        </authorList>
    </citation>
    <scope>NUCLEOTIDE SEQUENCE [LARGE SCALE GENOMIC DNA]</scope>
    <source>
        <strain evidence="2">PS312</strain>
    </source>
</reference>
<accession>A0A8R1YI94</accession>
<gene>
    <name evidence="1" type="primary">WBGene00103063</name>
</gene>
<evidence type="ECO:0000313" key="1">
    <source>
        <dbReference type="EnsemblMetazoa" id="PPA13509.1"/>
    </source>
</evidence>
<accession>A0A2A6BSB3</accession>
<sequence>MNSDQVQILDDHNHYRAKHGAQALRLDGNLNSSAQAWAQHLAWQDSGLPHSSGNYGENLFCCGGTAATDATHLWYNEVSMYNFHTGGYSTATGHFTALVWRGTSSLGVGIAQSGSGRTYVVAHYYPPGNHAGQFQQNVRPAQNGVAAQQNGAANNHQQSASAQLDGQKFVRSHYGAYLRAWRGPNCGPNWLVDMAPHCKECEHWHIEDHGGKVVFRAYCSPAKYLRANQDGSVDLAGHAQAWEMWTPVRNANGTWSFRSHHGTWLRAQPNGVVSLQTHAKADEQFTIGAW</sequence>
<dbReference type="InterPro" id="IPR034113">
    <property type="entry name" value="SCP_GAPR1-like"/>
</dbReference>
<dbReference type="InterPro" id="IPR008999">
    <property type="entry name" value="Actin-crosslinking"/>
</dbReference>
<reference evidence="1" key="2">
    <citation type="submission" date="2022-06" db="UniProtKB">
        <authorList>
            <consortium name="EnsemblMetazoa"/>
        </authorList>
    </citation>
    <scope>IDENTIFICATION</scope>
    <source>
        <strain evidence="1">PS312</strain>
    </source>
</reference>
<dbReference type="SMART" id="SM00198">
    <property type="entry name" value="SCP"/>
    <property type="match status" value="1"/>
</dbReference>
<dbReference type="GO" id="GO:0005615">
    <property type="term" value="C:extracellular space"/>
    <property type="evidence" value="ECO:0000318"/>
    <property type="project" value="GO_Central"/>
</dbReference>
<keyword evidence="2" id="KW-1185">Reference proteome</keyword>
<dbReference type="Pfam" id="PF00188">
    <property type="entry name" value="CAP"/>
    <property type="match status" value="1"/>
</dbReference>
<name>A0A2A6BSB3_PRIPA</name>
<dbReference type="PROSITE" id="PS01009">
    <property type="entry name" value="CRISP_1"/>
    <property type="match status" value="1"/>
</dbReference>
<dbReference type="InterPro" id="IPR035940">
    <property type="entry name" value="CAP_sf"/>
</dbReference>
<evidence type="ECO:0000313" key="2">
    <source>
        <dbReference type="Proteomes" id="UP000005239"/>
    </source>
</evidence>
<dbReference type="Gene3D" id="3.40.33.10">
    <property type="entry name" value="CAP"/>
    <property type="match status" value="1"/>
</dbReference>
<dbReference type="AlphaFoldDB" id="A0A2A6BSB3"/>
<dbReference type="SUPFAM" id="SSF55797">
    <property type="entry name" value="PR-1-like"/>
    <property type="match status" value="1"/>
</dbReference>
<dbReference type="PANTHER" id="PTHR33351">
    <property type="entry name" value="HISACTOPHILIN-1-RELATED"/>
    <property type="match status" value="1"/>
</dbReference>